<dbReference type="PRINTS" id="PR00034">
    <property type="entry name" value="HTHCRP"/>
</dbReference>
<comment type="caution">
    <text evidence="7">The sequence shown here is derived from an EMBL/GenBank/DDBJ whole genome shotgun (WGS) entry which is preliminary data.</text>
</comment>
<dbReference type="GO" id="GO:0005829">
    <property type="term" value="C:cytosol"/>
    <property type="evidence" value="ECO:0007669"/>
    <property type="project" value="TreeGrafter"/>
</dbReference>
<dbReference type="PANTHER" id="PTHR24567">
    <property type="entry name" value="CRP FAMILY TRANSCRIPTIONAL REGULATORY PROTEIN"/>
    <property type="match status" value="1"/>
</dbReference>
<evidence type="ECO:0000313" key="8">
    <source>
        <dbReference type="Proteomes" id="UP001138793"/>
    </source>
</evidence>
<dbReference type="Gene3D" id="2.60.120.10">
    <property type="entry name" value="Jelly Rolls"/>
    <property type="match status" value="1"/>
</dbReference>
<dbReference type="EMBL" id="JAGGMB010000003">
    <property type="protein sequence ID" value="MBP2076880.1"/>
    <property type="molecule type" value="Genomic_DNA"/>
</dbReference>
<evidence type="ECO:0000259" key="6">
    <source>
        <dbReference type="PROSITE" id="PS51063"/>
    </source>
</evidence>
<sequence length="230" mass="26367">MSFNKNTNSSNTCSSNDSLSIAQLFRTYGRLKNFEKHAFIYQKNDISKAAYFIEEGLVKICQFTDEGKDVTFFIRKPNEAFGLAEIVLDTPHPCYAQCLRNSKIWVLDSHVFHDVLESDPIIMKEVLYTLTNRLIHHQLNLELIVAKSASWRLASLLNQLSITNAQGEKVVELMLTQEELSNVVGCSRQTISELLSKWRSDGIIEHDRKKNKKVLKLVKIDEILMKNYGV</sequence>
<dbReference type="RefSeq" id="WP_149473069.1">
    <property type="nucleotide sequence ID" value="NZ_JAGGMB010000003.1"/>
</dbReference>
<dbReference type="InterPro" id="IPR036390">
    <property type="entry name" value="WH_DNA-bd_sf"/>
</dbReference>
<dbReference type="Pfam" id="PF00027">
    <property type="entry name" value="cNMP_binding"/>
    <property type="match status" value="1"/>
</dbReference>
<dbReference type="CDD" id="cd00038">
    <property type="entry name" value="CAP_ED"/>
    <property type="match status" value="1"/>
</dbReference>
<evidence type="ECO:0000256" key="4">
    <source>
        <dbReference type="ARBA" id="ARBA00023163"/>
    </source>
</evidence>
<keyword evidence="4" id="KW-0804">Transcription</keyword>
<proteinExistence type="predicted"/>
<accession>A0A9X0YT82</accession>
<dbReference type="PROSITE" id="PS50042">
    <property type="entry name" value="CNMP_BINDING_3"/>
    <property type="match status" value="1"/>
</dbReference>
<dbReference type="SMART" id="SM00419">
    <property type="entry name" value="HTH_CRP"/>
    <property type="match status" value="1"/>
</dbReference>
<keyword evidence="1" id="KW-0805">Transcription regulation</keyword>
<dbReference type="Pfam" id="PF13545">
    <property type="entry name" value="HTH_Crp_2"/>
    <property type="match status" value="1"/>
</dbReference>
<dbReference type="SUPFAM" id="SSF51206">
    <property type="entry name" value="cAMP-binding domain-like"/>
    <property type="match status" value="1"/>
</dbReference>
<keyword evidence="8" id="KW-1185">Reference proteome</keyword>
<keyword evidence="2" id="KW-0238">DNA-binding</keyword>
<dbReference type="InterPro" id="IPR000595">
    <property type="entry name" value="cNMP-bd_dom"/>
</dbReference>
<dbReference type="AlphaFoldDB" id="A0A9X0YT82"/>
<dbReference type="GO" id="GO:0003700">
    <property type="term" value="F:DNA-binding transcription factor activity"/>
    <property type="evidence" value="ECO:0007669"/>
    <property type="project" value="TreeGrafter"/>
</dbReference>
<dbReference type="InterPro" id="IPR018490">
    <property type="entry name" value="cNMP-bd_dom_sf"/>
</dbReference>
<evidence type="ECO:0000313" key="7">
    <source>
        <dbReference type="EMBL" id="MBP2076880.1"/>
    </source>
</evidence>
<dbReference type="GO" id="GO:0003677">
    <property type="term" value="F:DNA binding"/>
    <property type="evidence" value="ECO:0007669"/>
    <property type="project" value="UniProtKB-KW"/>
</dbReference>
<dbReference type="InterPro" id="IPR014710">
    <property type="entry name" value="RmlC-like_jellyroll"/>
</dbReference>
<feature type="domain" description="HTH crp-type" evidence="6">
    <location>
        <begin position="147"/>
        <end position="218"/>
    </location>
</feature>
<evidence type="ECO:0000256" key="1">
    <source>
        <dbReference type="ARBA" id="ARBA00023015"/>
    </source>
</evidence>
<dbReference type="PROSITE" id="PS51063">
    <property type="entry name" value="HTH_CRP_2"/>
    <property type="match status" value="1"/>
</dbReference>
<dbReference type="Proteomes" id="UP001138793">
    <property type="component" value="Unassembled WGS sequence"/>
</dbReference>
<dbReference type="OrthoDB" id="9810708at2"/>
<dbReference type="SUPFAM" id="SSF46785">
    <property type="entry name" value="Winged helix' DNA-binding domain"/>
    <property type="match status" value="1"/>
</dbReference>
<evidence type="ECO:0000256" key="3">
    <source>
        <dbReference type="ARBA" id="ARBA00023159"/>
    </source>
</evidence>
<name>A0A9X0YT82_9BACI</name>
<gene>
    <name evidence="7" type="ORF">J2Z64_001111</name>
</gene>
<protein>
    <submittedName>
        <fullName evidence="7">CRP/FNR family transcriptional regulator</fullName>
    </submittedName>
</protein>
<dbReference type="InterPro" id="IPR012318">
    <property type="entry name" value="HTH_CRP"/>
</dbReference>
<dbReference type="SMART" id="SM00100">
    <property type="entry name" value="cNMP"/>
    <property type="match status" value="1"/>
</dbReference>
<evidence type="ECO:0000256" key="2">
    <source>
        <dbReference type="ARBA" id="ARBA00023125"/>
    </source>
</evidence>
<feature type="domain" description="Cyclic nucleotide-binding" evidence="5">
    <location>
        <begin position="32"/>
        <end position="133"/>
    </location>
</feature>
<dbReference type="InterPro" id="IPR050397">
    <property type="entry name" value="Env_Response_Regulators"/>
</dbReference>
<keyword evidence="3" id="KW-0010">Activator</keyword>
<evidence type="ECO:0000259" key="5">
    <source>
        <dbReference type="PROSITE" id="PS50042"/>
    </source>
</evidence>
<organism evidence="7 8">
    <name type="scientific">Oceanobacillus polygoni</name>
    <dbReference type="NCBI Taxonomy" id="1235259"/>
    <lineage>
        <taxon>Bacteria</taxon>
        <taxon>Bacillati</taxon>
        <taxon>Bacillota</taxon>
        <taxon>Bacilli</taxon>
        <taxon>Bacillales</taxon>
        <taxon>Bacillaceae</taxon>
        <taxon>Oceanobacillus</taxon>
    </lineage>
</organism>
<dbReference type="PANTHER" id="PTHR24567:SF28">
    <property type="entry name" value="LISTERIOLYSIN REGULATORY PROTEIN"/>
    <property type="match status" value="1"/>
</dbReference>
<reference evidence="7" key="1">
    <citation type="submission" date="2021-03" db="EMBL/GenBank/DDBJ databases">
        <title>Genomic Encyclopedia of Type Strains, Phase IV (KMG-IV): sequencing the most valuable type-strain genomes for metagenomic binning, comparative biology and taxonomic classification.</title>
        <authorList>
            <person name="Goeker M."/>
        </authorList>
    </citation>
    <scope>NUCLEOTIDE SEQUENCE</scope>
    <source>
        <strain evidence="7">DSM 107338</strain>
    </source>
</reference>